<accession>A0ACC2TSQ1</accession>
<reference evidence="1" key="1">
    <citation type="submission" date="2022-04" db="EMBL/GenBank/DDBJ databases">
        <title>Genome of the entomopathogenic fungus Entomophthora muscae.</title>
        <authorList>
            <person name="Elya C."/>
            <person name="Lovett B.R."/>
            <person name="Lee E."/>
            <person name="Macias A.M."/>
            <person name="Hajek A.E."/>
            <person name="De Bivort B.L."/>
            <person name="Kasson M.T."/>
            <person name="De Fine Licht H.H."/>
            <person name="Stajich J.E."/>
        </authorList>
    </citation>
    <scope>NUCLEOTIDE SEQUENCE</scope>
    <source>
        <strain evidence="1">Berkeley</strain>
    </source>
</reference>
<name>A0ACC2TSQ1_9FUNG</name>
<gene>
    <name evidence="1" type="ORF">DSO57_1015922</name>
</gene>
<proteinExistence type="predicted"/>
<evidence type="ECO:0000313" key="2">
    <source>
        <dbReference type="Proteomes" id="UP001165960"/>
    </source>
</evidence>
<keyword evidence="2" id="KW-1185">Reference proteome</keyword>
<organism evidence="1 2">
    <name type="scientific">Entomophthora muscae</name>
    <dbReference type="NCBI Taxonomy" id="34485"/>
    <lineage>
        <taxon>Eukaryota</taxon>
        <taxon>Fungi</taxon>
        <taxon>Fungi incertae sedis</taxon>
        <taxon>Zoopagomycota</taxon>
        <taxon>Entomophthoromycotina</taxon>
        <taxon>Entomophthoromycetes</taxon>
        <taxon>Entomophthorales</taxon>
        <taxon>Entomophthoraceae</taxon>
        <taxon>Entomophthora</taxon>
    </lineage>
</organism>
<protein>
    <submittedName>
        <fullName evidence="1">Uncharacterized protein</fullName>
    </submittedName>
</protein>
<comment type="caution">
    <text evidence="1">The sequence shown here is derived from an EMBL/GenBank/DDBJ whole genome shotgun (WGS) entry which is preliminary data.</text>
</comment>
<dbReference type="Proteomes" id="UP001165960">
    <property type="component" value="Unassembled WGS sequence"/>
</dbReference>
<dbReference type="EMBL" id="QTSX02002193">
    <property type="protein sequence ID" value="KAJ9077520.1"/>
    <property type="molecule type" value="Genomic_DNA"/>
</dbReference>
<evidence type="ECO:0000313" key="1">
    <source>
        <dbReference type="EMBL" id="KAJ9077520.1"/>
    </source>
</evidence>
<sequence>MGHLADLSVNVNLASVSGMFLSIPLYSTNQHRGDLEIRSHLQSTKWTFSTCRRNQSWLFSCSRPKSCLRPIRSETGSQGEISSE</sequence>